<dbReference type="EMBL" id="SRZB01000001">
    <property type="protein sequence ID" value="TGY00817.1"/>
    <property type="molecule type" value="Genomic_DNA"/>
</dbReference>
<evidence type="ECO:0000313" key="1">
    <source>
        <dbReference type="EMBL" id="TGY00817.1"/>
    </source>
</evidence>
<keyword evidence="2" id="KW-1185">Reference proteome</keyword>
<dbReference type="Proteomes" id="UP000307720">
    <property type="component" value="Unassembled WGS sequence"/>
</dbReference>
<comment type="caution">
    <text evidence="1">The sequence shown here is derived from an EMBL/GenBank/DDBJ whole genome shotgun (WGS) entry which is preliminary data.</text>
</comment>
<organism evidence="1 2">
    <name type="scientific">Hominisplanchenecus murintestinalis</name>
    <dbReference type="NCBI Taxonomy" id="2941517"/>
    <lineage>
        <taxon>Bacteria</taxon>
        <taxon>Bacillati</taxon>
        <taxon>Bacillota</taxon>
        <taxon>Clostridia</taxon>
        <taxon>Lachnospirales</taxon>
        <taxon>Lachnospiraceae</taxon>
        <taxon>Hominisplanchenecus</taxon>
    </lineage>
</organism>
<gene>
    <name evidence="1" type="ORF">E5357_01195</name>
</gene>
<reference evidence="1" key="1">
    <citation type="submission" date="2019-04" db="EMBL/GenBank/DDBJ databases">
        <title>Microbes associate with the intestines of laboratory mice.</title>
        <authorList>
            <person name="Navarre W."/>
            <person name="Wong E."/>
            <person name="Huang K."/>
            <person name="Tropini C."/>
            <person name="Ng K."/>
            <person name="Yu B."/>
        </authorList>
    </citation>
    <scope>NUCLEOTIDE SEQUENCE</scope>
    <source>
        <strain evidence="1">NM72_1-8</strain>
    </source>
</reference>
<sequence>MDENELRELILSNEYLDIIQTFRSSPEQWTVQFQQFGAQAFGGGFGMVHVRRNLFPQNPMEVTGYYSIPKLFTTLDTTSLEVSGILQMQTQPLLNYKGRDVIIGIIDTGIDYTLPAFRHSDGRTRIVRIWDQTIQTGTAPKNIFYGSEYTELQLNEALSLNDPFSVVPSRDENGHGTVSAGIAAGSPDATRDFTGAAPEADIAVVKLKPAKQNLRDFYLIKEESPAFQETDIMMAIRYLLAVGNELKKPVVICLGLGSTQGSHTGSSPLAQVLTYYSGFTGCYIVAAGGNEAGTGHHYYGKFEPSQPSQTPQNVEILVDASDKGFSIELWGNPPDLYSVGIISPLGETIARIPARLSQSTTIRFTLEKTVIELYYEIVEAATGNELILLRFKDPTPGIWTVQTYSDVAINGAFHMWLPVKGLISDNTTFLSPNPDTTLTTPSDNIDVITVSTYNAYNGSLYINSSRGYTRDGKIKPNIAAPGVNVFSPEIGGSYGAYTGSSAAAAITAGAVALLVNWGAEHQPDRIFTNQEIQSLLIRGADRNPQYLFPNREWGYGTLNVYQIFLNLMNR</sequence>
<name>A0AC61R3J0_9FIRM</name>
<keyword evidence="1" id="KW-0378">Hydrolase</keyword>
<evidence type="ECO:0000313" key="2">
    <source>
        <dbReference type="Proteomes" id="UP000307720"/>
    </source>
</evidence>
<accession>A0AC61R3J0</accession>
<protein>
    <submittedName>
        <fullName evidence="1">Protease</fullName>
    </submittedName>
</protein>
<keyword evidence="1" id="KW-0645">Protease</keyword>
<proteinExistence type="predicted"/>